<gene>
    <name evidence="2" type="ORF">G3M99_06315</name>
</gene>
<protein>
    <recommendedName>
        <fullName evidence="4">Viral A-type inclusion protein</fullName>
    </recommendedName>
</protein>
<keyword evidence="3" id="KW-1185">Reference proteome</keyword>
<evidence type="ECO:0000256" key="1">
    <source>
        <dbReference type="SAM" id="MobiDB-lite"/>
    </source>
</evidence>
<feature type="region of interest" description="Disordered" evidence="1">
    <location>
        <begin position="192"/>
        <end position="219"/>
    </location>
</feature>
<name>A0A6M0H2N2_9CLOT</name>
<dbReference type="AlphaFoldDB" id="A0A6M0H2N2"/>
<proteinExistence type="predicted"/>
<accession>A0A6M0H2N2</accession>
<reference evidence="2 3" key="1">
    <citation type="submission" date="2020-02" db="EMBL/GenBank/DDBJ databases">
        <title>Genome assembly of a novel Clostridium senegalense strain.</title>
        <authorList>
            <person name="Gupta T.B."/>
            <person name="Jauregui R."/>
            <person name="Maclean P."/>
            <person name="Nawarathana A."/>
            <person name="Brightwell G."/>
        </authorList>
    </citation>
    <scope>NUCLEOTIDE SEQUENCE [LARGE SCALE GENOMIC DNA]</scope>
    <source>
        <strain evidence="2 3">AGRFS4</strain>
    </source>
</reference>
<dbReference type="EMBL" id="JAAGPU010000008">
    <property type="protein sequence ID" value="NEU04478.1"/>
    <property type="molecule type" value="Genomic_DNA"/>
</dbReference>
<feature type="compositionally biased region" description="Basic and acidic residues" evidence="1">
    <location>
        <begin position="100"/>
        <end position="115"/>
    </location>
</feature>
<feature type="compositionally biased region" description="Basic and acidic residues" evidence="1">
    <location>
        <begin position="196"/>
        <end position="219"/>
    </location>
</feature>
<dbReference type="Proteomes" id="UP000481872">
    <property type="component" value="Unassembled WGS sequence"/>
</dbReference>
<dbReference type="RefSeq" id="WP_199869569.1">
    <property type="nucleotide sequence ID" value="NZ_JAAGPU010000008.1"/>
</dbReference>
<comment type="caution">
    <text evidence="2">The sequence shown here is derived from an EMBL/GenBank/DDBJ whole genome shotgun (WGS) entry which is preliminary data.</text>
</comment>
<feature type="region of interest" description="Disordered" evidence="1">
    <location>
        <begin position="100"/>
        <end position="119"/>
    </location>
</feature>
<sequence length="219" mass="25599">MRVEGLIPRTNTMFSQIKKDEENIKLNLNKNNKFKKTDIISNFQEAKENLIKQKENLQKQDLTPEEKIEKNKELDAKIKLVEDQMQQALMIEKEKELEKTKEKLENKEKENKSGDEEKDGVIVSESLKNLIKARNSMDNIHSLNTTKGNLKVELGYLESVKYPNNFVSKQKLKLERSIHNIESRANSELSKANRAIKKESNMKKENEIKKEDKKDIIED</sequence>
<evidence type="ECO:0000313" key="2">
    <source>
        <dbReference type="EMBL" id="NEU04478.1"/>
    </source>
</evidence>
<evidence type="ECO:0008006" key="4">
    <source>
        <dbReference type="Google" id="ProtNLM"/>
    </source>
</evidence>
<evidence type="ECO:0000313" key="3">
    <source>
        <dbReference type="Proteomes" id="UP000481872"/>
    </source>
</evidence>
<organism evidence="2 3">
    <name type="scientific">Clostridium senegalense</name>
    <dbReference type="NCBI Taxonomy" id="1465809"/>
    <lineage>
        <taxon>Bacteria</taxon>
        <taxon>Bacillati</taxon>
        <taxon>Bacillota</taxon>
        <taxon>Clostridia</taxon>
        <taxon>Eubacteriales</taxon>
        <taxon>Clostridiaceae</taxon>
        <taxon>Clostridium</taxon>
    </lineage>
</organism>